<dbReference type="InterPro" id="IPR011006">
    <property type="entry name" value="CheY-like_superfamily"/>
</dbReference>
<proteinExistence type="predicted"/>
<dbReference type="AlphaFoldDB" id="A0A937JYP7"/>
<dbReference type="Proteomes" id="UP000659388">
    <property type="component" value="Unassembled WGS sequence"/>
</dbReference>
<sequence>MDILKKQTEEEVLKTIDTQKILKFFVVDDDEYYNTLVKSYLQKIGKENDFHAETYSYTDGSSCLAHLDENPDYIILDFYLDANNDITLTGYDVLEKIQQHNHKINIIVMSQKHEWANFEDEFKKFGAMGFLKKDDFFYNNLRSMIISDNIATA</sequence>
<evidence type="ECO:0000313" key="3">
    <source>
        <dbReference type="EMBL" id="MBL3656633.1"/>
    </source>
</evidence>
<dbReference type="SUPFAM" id="SSF52172">
    <property type="entry name" value="CheY-like"/>
    <property type="match status" value="1"/>
</dbReference>
<keyword evidence="1" id="KW-0597">Phosphoprotein</keyword>
<organism evidence="3 4">
    <name type="scientific">Fulvivirga sediminis</name>
    <dbReference type="NCBI Taxonomy" id="2803949"/>
    <lineage>
        <taxon>Bacteria</taxon>
        <taxon>Pseudomonadati</taxon>
        <taxon>Bacteroidota</taxon>
        <taxon>Cytophagia</taxon>
        <taxon>Cytophagales</taxon>
        <taxon>Fulvivirgaceae</taxon>
        <taxon>Fulvivirga</taxon>
    </lineage>
</organism>
<keyword evidence="4" id="KW-1185">Reference proteome</keyword>
<dbReference type="RefSeq" id="WP_202244420.1">
    <property type="nucleotide sequence ID" value="NZ_JAESIY010000005.1"/>
</dbReference>
<dbReference type="PROSITE" id="PS50110">
    <property type="entry name" value="RESPONSE_REGULATORY"/>
    <property type="match status" value="1"/>
</dbReference>
<dbReference type="GO" id="GO:0000160">
    <property type="term" value="P:phosphorelay signal transduction system"/>
    <property type="evidence" value="ECO:0007669"/>
    <property type="project" value="InterPro"/>
</dbReference>
<gene>
    <name evidence="3" type="ORF">JL102_10850</name>
</gene>
<dbReference type="SMART" id="SM00448">
    <property type="entry name" value="REC"/>
    <property type="match status" value="1"/>
</dbReference>
<dbReference type="Gene3D" id="3.40.50.2300">
    <property type="match status" value="1"/>
</dbReference>
<protein>
    <submittedName>
        <fullName evidence="3">Response regulator</fullName>
    </submittedName>
</protein>
<evidence type="ECO:0000256" key="1">
    <source>
        <dbReference type="PROSITE-ProRule" id="PRU00169"/>
    </source>
</evidence>
<name>A0A937JYP7_9BACT</name>
<dbReference type="EMBL" id="JAESIY010000005">
    <property type="protein sequence ID" value="MBL3656633.1"/>
    <property type="molecule type" value="Genomic_DNA"/>
</dbReference>
<evidence type="ECO:0000313" key="4">
    <source>
        <dbReference type="Proteomes" id="UP000659388"/>
    </source>
</evidence>
<dbReference type="CDD" id="cd00156">
    <property type="entry name" value="REC"/>
    <property type="match status" value="1"/>
</dbReference>
<feature type="modified residue" description="4-aspartylphosphate" evidence="1">
    <location>
        <position position="77"/>
    </location>
</feature>
<dbReference type="Pfam" id="PF00072">
    <property type="entry name" value="Response_reg"/>
    <property type="match status" value="1"/>
</dbReference>
<accession>A0A937JYP7</accession>
<dbReference type="InterPro" id="IPR001789">
    <property type="entry name" value="Sig_transdc_resp-reg_receiver"/>
</dbReference>
<evidence type="ECO:0000259" key="2">
    <source>
        <dbReference type="PROSITE" id="PS50110"/>
    </source>
</evidence>
<feature type="domain" description="Response regulatory" evidence="2">
    <location>
        <begin position="23"/>
        <end position="148"/>
    </location>
</feature>
<reference evidence="3" key="1">
    <citation type="submission" date="2021-01" db="EMBL/GenBank/DDBJ databases">
        <title>Fulvivirga kasyanovii gen. nov., sp nov., a novel member of the phylum Bacteroidetes isolated from seawater in a mussel farm.</title>
        <authorList>
            <person name="Zhao L.-H."/>
            <person name="Wang Z.-J."/>
        </authorList>
    </citation>
    <scope>NUCLEOTIDE SEQUENCE</scope>
    <source>
        <strain evidence="3">2943</strain>
    </source>
</reference>
<comment type="caution">
    <text evidence="3">The sequence shown here is derived from an EMBL/GenBank/DDBJ whole genome shotgun (WGS) entry which is preliminary data.</text>
</comment>